<proteinExistence type="predicted"/>
<dbReference type="EMBL" id="CM042882">
    <property type="protein sequence ID" value="KAI4379282.1"/>
    <property type="molecule type" value="Genomic_DNA"/>
</dbReference>
<name>A0ACB9RTL0_9MYRT</name>
<protein>
    <submittedName>
        <fullName evidence="1">Uncharacterized protein</fullName>
    </submittedName>
</protein>
<organism evidence="1 2">
    <name type="scientific">Melastoma candidum</name>
    <dbReference type="NCBI Taxonomy" id="119954"/>
    <lineage>
        <taxon>Eukaryota</taxon>
        <taxon>Viridiplantae</taxon>
        <taxon>Streptophyta</taxon>
        <taxon>Embryophyta</taxon>
        <taxon>Tracheophyta</taxon>
        <taxon>Spermatophyta</taxon>
        <taxon>Magnoliopsida</taxon>
        <taxon>eudicotyledons</taxon>
        <taxon>Gunneridae</taxon>
        <taxon>Pentapetalae</taxon>
        <taxon>rosids</taxon>
        <taxon>malvids</taxon>
        <taxon>Myrtales</taxon>
        <taxon>Melastomataceae</taxon>
        <taxon>Melastomatoideae</taxon>
        <taxon>Melastomateae</taxon>
        <taxon>Melastoma</taxon>
    </lineage>
</organism>
<comment type="caution">
    <text evidence="1">The sequence shown here is derived from an EMBL/GenBank/DDBJ whole genome shotgun (WGS) entry which is preliminary data.</text>
</comment>
<sequence>MSQPAFNDVIFLSFFFSFFAFLATSDSKSTRVYHREWGPFNQSYYSIFQVFPSATINPGSMQVTQDTASNNGALSNISGRVVLKQPFDLWDTSGWVASFNSSFVINISEGVRRGMGRCAAGEGDPSWDSGFAGVPQRLDWVRRSHERREVPDPRLGASRSGGLEVPEEGTLVADFGAAGARAGEPSQGRRGRREVSSPSLNLWREAARRLADIPRESRLLLSVPETSEDGGMRLRKASAEELGWLSHRRRAADVDSSGLRLESGAGVLPGGDAEAADEPRILVAVPGDPSPRRCPCPCWSIILKQLHPEGWKTTASVDVAADAILKYLFEEPSPVDEHSRGYFAETLAVVAGGLVNCSAGSAVLIDAVGVAFADHFAAVMKSAENPAQNAHVTLTDPMTDDVALAGLAAAF</sequence>
<reference evidence="2" key="1">
    <citation type="journal article" date="2023" name="Front. Plant Sci.">
        <title>Chromosomal-level genome assembly of Melastoma candidum provides insights into trichome evolution.</title>
        <authorList>
            <person name="Zhong Y."/>
            <person name="Wu W."/>
            <person name="Sun C."/>
            <person name="Zou P."/>
            <person name="Liu Y."/>
            <person name="Dai S."/>
            <person name="Zhou R."/>
        </authorList>
    </citation>
    <scope>NUCLEOTIDE SEQUENCE [LARGE SCALE GENOMIC DNA]</scope>
</reference>
<keyword evidence="2" id="KW-1185">Reference proteome</keyword>
<accession>A0ACB9RTL0</accession>
<evidence type="ECO:0000313" key="1">
    <source>
        <dbReference type="EMBL" id="KAI4379282.1"/>
    </source>
</evidence>
<evidence type="ECO:0000313" key="2">
    <source>
        <dbReference type="Proteomes" id="UP001057402"/>
    </source>
</evidence>
<gene>
    <name evidence="1" type="ORF">MLD38_005600</name>
</gene>
<dbReference type="Proteomes" id="UP001057402">
    <property type="component" value="Chromosome 3"/>
</dbReference>